<gene>
    <name evidence="7" type="ORF">AAF712_000001</name>
</gene>
<evidence type="ECO:0000256" key="1">
    <source>
        <dbReference type="ARBA" id="ARBA00001947"/>
    </source>
</evidence>
<keyword evidence="5" id="KW-0560">Oxidoreductase</keyword>
<proteinExistence type="inferred from homology"/>
<organism evidence="7 8">
    <name type="scientific">Marasmius tenuissimus</name>
    <dbReference type="NCBI Taxonomy" id="585030"/>
    <lineage>
        <taxon>Eukaryota</taxon>
        <taxon>Fungi</taxon>
        <taxon>Dikarya</taxon>
        <taxon>Basidiomycota</taxon>
        <taxon>Agaricomycotina</taxon>
        <taxon>Agaricomycetes</taxon>
        <taxon>Agaricomycetidae</taxon>
        <taxon>Agaricales</taxon>
        <taxon>Marasmiineae</taxon>
        <taxon>Marasmiaceae</taxon>
        <taxon>Marasmius</taxon>
    </lineage>
</organism>
<sequence>MEPLAVQVLAVYSLVNFTPNQSVAVFGRKPVCLLCMVVAKVLGGARVIAIDVQKSRLESAKAYFRGGAEVYAYIPVARQGSETSAEYSMRNGTIMRKVLGIGDQRSKSVDLVVEASRSAETCIQTSFYVARTKGYVIQFGIGAFFVTLDLSMVWLKELVFGGPFRYGHSDYVLAIALASQVAGEKGLVKIAISGPGVEVDEIWRDEDGDLI</sequence>
<evidence type="ECO:0000259" key="6">
    <source>
        <dbReference type="Pfam" id="PF00107"/>
    </source>
</evidence>
<dbReference type="PANTHER" id="PTHR43161">
    <property type="entry name" value="SORBITOL DEHYDROGENASE"/>
    <property type="match status" value="1"/>
</dbReference>
<dbReference type="Gene3D" id="3.40.50.720">
    <property type="entry name" value="NAD(P)-binding Rossmann-like Domain"/>
    <property type="match status" value="1"/>
</dbReference>
<keyword evidence="8" id="KW-1185">Reference proteome</keyword>
<evidence type="ECO:0000256" key="3">
    <source>
        <dbReference type="ARBA" id="ARBA00022723"/>
    </source>
</evidence>
<protein>
    <recommendedName>
        <fullName evidence="6">Alcohol dehydrogenase-like C-terminal domain-containing protein</fullName>
    </recommendedName>
</protein>
<evidence type="ECO:0000256" key="4">
    <source>
        <dbReference type="ARBA" id="ARBA00022833"/>
    </source>
</evidence>
<feature type="domain" description="Alcohol dehydrogenase-like C-terminal" evidence="6">
    <location>
        <begin position="30"/>
        <end position="178"/>
    </location>
</feature>
<comment type="similarity">
    <text evidence="2">Belongs to the zinc-containing alcohol dehydrogenase family.</text>
</comment>
<dbReference type="Proteomes" id="UP001437256">
    <property type="component" value="Unassembled WGS sequence"/>
</dbReference>
<dbReference type="PANTHER" id="PTHR43161:SF9">
    <property type="entry name" value="SORBITOL DEHYDROGENASE"/>
    <property type="match status" value="1"/>
</dbReference>
<keyword evidence="3" id="KW-0479">Metal-binding</keyword>
<dbReference type="SUPFAM" id="SSF51735">
    <property type="entry name" value="NAD(P)-binding Rossmann-fold domains"/>
    <property type="match status" value="1"/>
</dbReference>
<evidence type="ECO:0000313" key="7">
    <source>
        <dbReference type="EMBL" id="KAL0072241.1"/>
    </source>
</evidence>
<keyword evidence="4" id="KW-0862">Zinc</keyword>
<evidence type="ECO:0000313" key="8">
    <source>
        <dbReference type="Proteomes" id="UP001437256"/>
    </source>
</evidence>
<reference evidence="7 8" key="1">
    <citation type="submission" date="2024-05" db="EMBL/GenBank/DDBJ databases">
        <title>A draft genome resource for the thread blight pathogen Marasmius tenuissimus strain MS-2.</title>
        <authorList>
            <person name="Yulfo-Soto G.E."/>
            <person name="Baruah I.K."/>
            <person name="Amoako-Attah I."/>
            <person name="Bukari Y."/>
            <person name="Meinhardt L.W."/>
            <person name="Bailey B.A."/>
            <person name="Cohen S.P."/>
        </authorList>
    </citation>
    <scope>NUCLEOTIDE SEQUENCE [LARGE SCALE GENOMIC DNA]</scope>
    <source>
        <strain evidence="7 8">MS-2</strain>
    </source>
</reference>
<dbReference type="Pfam" id="PF00107">
    <property type="entry name" value="ADH_zinc_N"/>
    <property type="match status" value="1"/>
</dbReference>
<accession>A0ABR3AFS6</accession>
<comment type="caution">
    <text evidence="7">The sequence shown here is derived from an EMBL/GenBank/DDBJ whole genome shotgun (WGS) entry which is preliminary data.</text>
</comment>
<evidence type="ECO:0000256" key="5">
    <source>
        <dbReference type="ARBA" id="ARBA00023002"/>
    </source>
</evidence>
<comment type="cofactor">
    <cofactor evidence="1">
        <name>Zn(2+)</name>
        <dbReference type="ChEBI" id="CHEBI:29105"/>
    </cofactor>
</comment>
<dbReference type="InterPro" id="IPR036291">
    <property type="entry name" value="NAD(P)-bd_dom_sf"/>
</dbReference>
<dbReference type="Gene3D" id="3.90.180.10">
    <property type="entry name" value="Medium-chain alcohol dehydrogenases, catalytic domain"/>
    <property type="match status" value="1"/>
</dbReference>
<dbReference type="InterPro" id="IPR013149">
    <property type="entry name" value="ADH-like_C"/>
</dbReference>
<name>A0ABR3AFS6_9AGAR</name>
<dbReference type="EMBL" id="JBBXMP010000001">
    <property type="protein sequence ID" value="KAL0072241.1"/>
    <property type="molecule type" value="Genomic_DNA"/>
</dbReference>
<evidence type="ECO:0000256" key="2">
    <source>
        <dbReference type="ARBA" id="ARBA00008072"/>
    </source>
</evidence>